<dbReference type="AlphaFoldDB" id="A0A930UDN3"/>
<feature type="non-terminal residue" evidence="1">
    <location>
        <position position="1"/>
    </location>
</feature>
<dbReference type="Proteomes" id="UP000604381">
    <property type="component" value="Unassembled WGS sequence"/>
</dbReference>
<keyword evidence="2" id="KW-1185">Reference proteome</keyword>
<name>A0A930UDN3_9GAMM</name>
<proteinExistence type="predicted"/>
<sequence length="100" mass="10330">GIDLSFRFMPGAAGLGLGLEAAPGYGLARERDMLDDLAAGRALELAPADSGARAAASLSYGLAVSGGVLTPYGRAGERRSWLLGYAADGQELKIEYRLGE</sequence>
<dbReference type="EMBL" id="JADHEI010000009">
    <property type="protein sequence ID" value="MBF2734654.1"/>
    <property type="molecule type" value="Genomic_DNA"/>
</dbReference>
<evidence type="ECO:0000313" key="1">
    <source>
        <dbReference type="EMBL" id="MBF2734654.1"/>
    </source>
</evidence>
<organism evidence="1 2">
    <name type="scientific">Candidatus Amphirhobacter heronislandensis</name>
    <dbReference type="NCBI Taxonomy" id="1732024"/>
    <lineage>
        <taxon>Bacteria</taxon>
        <taxon>Pseudomonadati</taxon>
        <taxon>Pseudomonadota</taxon>
        <taxon>Gammaproteobacteria</taxon>
        <taxon>Candidatus Tethybacterales</taxon>
        <taxon>Candidatus Tethybacteraceae</taxon>
        <taxon>Candidatus Amphirhobacter</taxon>
    </lineage>
</organism>
<gene>
    <name evidence="1" type="ORF">ISN26_00920</name>
</gene>
<evidence type="ECO:0000313" key="2">
    <source>
        <dbReference type="Proteomes" id="UP000604381"/>
    </source>
</evidence>
<protein>
    <submittedName>
        <fullName evidence="1">Uncharacterized protein</fullName>
    </submittedName>
</protein>
<reference evidence="1" key="1">
    <citation type="submission" date="2020-10" db="EMBL/GenBank/DDBJ databases">
        <title>An improved Amphimedon queenslandica hologenome assembly reveals how three proteobacterial symbionts can extend the metabolic phenotypic of their marine sponge host.</title>
        <authorList>
            <person name="Degnan B."/>
            <person name="Degnan S."/>
            <person name="Xiang X."/>
        </authorList>
    </citation>
    <scope>NUCLEOTIDE SEQUENCE</scope>
    <source>
        <strain evidence="1">AqS2</strain>
    </source>
</reference>
<accession>A0A930UDN3</accession>
<comment type="caution">
    <text evidence="1">The sequence shown here is derived from an EMBL/GenBank/DDBJ whole genome shotgun (WGS) entry which is preliminary data.</text>
</comment>